<dbReference type="InterPro" id="IPR015943">
    <property type="entry name" value="WD40/YVTN_repeat-like_dom_sf"/>
</dbReference>
<reference evidence="2 3" key="1">
    <citation type="submission" date="2021-12" db="EMBL/GenBank/DDBJ databases">
        <title>Discovery of the Pendulisporaceae a myxobacterial family with distinct sporulation behavior and unique specialized metabolism.</title>
        <authorList>
            <person name="Garcia R."/>
            <person name="Popoff A."/>
            <person name="Bader C.D."/>
            <person name="Loehr J."/>
            <person name="Walesch S."/>
            <person name="Walt C."/>
            <person name="Boldt J."/>
            <person name="Bunk B."/>
            <person name="Haeckl F.J.F.P.J."/>
            <person name="Gunesch A.P."/>
            <person name="Birkelbach J."/>
            <person name="Nuebel U."/>
            <person name="Pietschmann T."/>
            <person name="Bach T."/>
            <person name="Mueller R."/>
        </authorList>
    </citation>
    <scope>NUCLEOTIDE SEQUENCE [LARGE SCALE GENOMIC DNA]</scope>
    <source>
        <strain evidence="2 3">MSr11954</strain>
    </source>
</reference>
<protein>
    <recommendedName>
        <fullName evidence="4">DUF4394 domain-containing protein</fullName>
    </recommendedName>
</protein>
<dbReference type="RefSeq" id="WP_394827768.1">
    <property type="nucleotide sequence ID" value="NZ_CP089984.1"/>
</dbReference>
<dbReference type="SUPFAM" id="SSF51004">
    <property type="entry name" value="C-terminal (heme d1) domain of cytochrome cd1-nitrite reductase"/>
    <property type="match status" value="1"/>
</dbReference>
<evidence type="ECO:0000313" key="2">
    <source>
        <dbReference type="EMBL" id="WXB18127.1"/>
    </source>
</evidence>
<gene>
    <name evidence="2" type="ORF">LZC94_12805</name>
</gene>
<keyword evidence="3" id="KW-1185">Reference proteome</keyword>
<sequence length="438" mass="45368">MRRLSILGSAVLGGALVLGPLTVASCSDDKTLFQLPDNRTDASVTTDAGRDSADSGQDAGGPEYALFLGVDFSAPSPQLAAVSLGSKAVAGRLTIAGNTNVALAASGGHGFVLQRATGKLFALDPAQPWKIRATIGINDTVDSGPTPVNPHDVVVTAGAKAYVTRYARNTVTIIDAAAASVTGSLDLSEFVDPLDPDSLVDAQSAVYDPATKRAYFLLQRINQNPSGPFTPEDGLAPCVEVRGQIVAVDVTNDTLVDLNGAAPGKAINLVGDNPQALVPDFAAGRILVPDTGCFVPQDGGIGPRRGRGIEAVTLATATSSWLYQHDNLARLEGLVVADAAHAYVGLTSNFSDRKWFAWNTGATTLGSELSNFPKAPFYDGKSRIIGLAAKKLDAGASDVALSVVAWDVASSQLSTIAENPFEGLLPDLTYGVTSAHLR</sequence>
<dbReference type="InterPro" id="IPR011048">
    <property type="entry name" value="Haem_d1_sf"/>
</dbReference>
<dbReference type="EMBL" id="CP089984">
    <property type="protein sequence ID" value="WXB18127.1"/>
    <property type="molecule type" value="Genomic_DNA"/>
</dbReference>
<dbReference type="Proteomes" id="UP001370348">
    <property type="component" value="Chromosome"/>
</dbReference>
<dbReference type="PROSITE" id="PS51257">
    <property type="entry name" value="PROKAR_LIPOPROTEIN"/>
    <property type="match status" value="1"/>
</dbReference>
<accession>A0ABZ2M4P4</accession>
<evidence type="ECO:0000256" key="1">
    <source>
        <dbReference type="SAM" id="MobiDB-lite"/>
    </source>
</evidence>
<organism evidence="2 3">
    <name type="scientific">Pendulispora albinea</name>
    <dbReference type="NCBI Taxonomy" id="2741071"/>
    <lineage>
        <taxon>Bacteria</taxon>
        <taxon>Pseudomonadati</taxon>
        <taxon>Myxococcota</taxon>
        <taxon>Myxococcia</taxon>
        <taxon>Myxococcales</taxon>
        <taxon>Sorangiineae</taxon>
        <taxon>Pendulisporaceae</taxon>
        <taxon>Pendulispora</taxon>
    </lineage>
</organism>
<evidence type="ECO:0000313" key="3">
    <source>
        <dbReference type="Proteomes" id="UP001370348"/>
    </source>
</evidence>
<dbReference type="Gene3D" id="2.130.10.10">
    <property type="entry name" value="YVTN repeat-like/Quinoprotein amine dehydrogenase"/>
    <property type="match status" value="1"/>
</dbReference>
<feature type="region of interest" description="Disordered" evidence="1">
    <location>
        <begin position="40"/>
        <end position="59"/>
    </location>
</feature>
<name>A0ABZ2M4P4_9BACT</name>
<evidence type="ECO:0008006" key="4">
    <source>
        <dbReference type="Google" id="ProtNLM"/>
    </source>
</evidence>
<proteinExistence type="predicted"/>